<gene>
    <name evidence="4" type="ORF">EEDITHA_LOCUS20524</name>
</gene>
<dbReference type="GO" id="GO:0003677">
    <property type="term" value="F:DNA binding"/>
    <property type="evidence" value="ECO:0007669"/>
    <property type="project" value="InterPro"/>
</dbReference>
<dbReference type="EMBL" id="CAKOGL010000029">
    <property type="protein sequence ID" value="CAH2106384.1"/>
    <property type="molecule type" value="Genomic_DNA"/>
</dbReference>
<dbReference type="AlphaFoldDB" id="A0AAU9V8H4"/>
<comment type="subcellular location">
    <subcellularLocation>
        <location evidence="1">Nucleus</location>
    </subcellularLocation>
</comment>
<evidence type="ECO:0008006" key="6">
    <source>
        <dbReference type="Google" id="ProtNLM"/>
    </source>
</evidence>
<evidence type="ECO:0000256" key="1">
    <source>
        <dbReference type="ARBA" id="ARBA00004123"/>
    </source>
</evidence>
<name>A0AAU9V8H4_EUPED</name>
<sequence>MPLSPSQIAQAVSLVEQGMTHREVATILNVPRSSMQYALKRYQQTGLCTRRPGSGGVRCTSARDDRFIVLETLRNRFLTAVEIQQRLQISRNVNVSERTVRRRMEEVNLRARRPARGPQLLPQHRAARLQFAREHANWSHEQWARVLFTDECRIALNAPDGRQRVWRRKGERYLAITTTPTVSFDGGSIMIWGGVSSDARTELVIVNNALTATRYIEDILQEHVVPFGGFIGYDQFILMHDNARPHVAHIVNEYLQEVGIQKLQWPARSPDLNPIEHIWDKLKRTIKTASNPPQTLSQLRDADEDELDIKNVIQSMPDRMQAVIRARGGNTRY</sequence>
<evidence type="ECO:0000259" key="3">
    <source>
        <dbReference type="Pfam" id="PF13358"/>
    </source>
</evidence>
<dbReference type="Pfam" id="PF13384">
    <property type="entry name" value="HTH_23"/>
    <property type="match status" value="1"/>
</dbReference>
<dbReference type="NCBIfam" id="NF033545">
    <property type="entry name" value="transpos_IS630"/>
    <property type="match status" value="1"/>
</dbReference>
<dbReference type="Proteomes" id="UP001153954">
    <property type="component" value="Unassembled WGS sequence"/>
</dbReference>
<dbReference type="SUPFAM" id="SSF46689">
    <property type="entry name" value="Homeodomain-like"/>
    <property type="match status" value="1"/>
</dbReference>
<evidence type="ECO:0000313" key="5">
    <source>
        <dbReference type="Proteomes" id="UP001153954"/>
    </source>
</evidence>
<dbReference type="PANTHER" id="PTHR23022:SF135">
    <property type="entry name" value="SI:DKEY-77F5.3"/>
    <property type="match status" value="1"/>
</dbReference>
<evidence type="ECO:0000313" key="4">
    <source>
        <dbReference type="EMBL" id="CAH2106384.1"/>
    </source>
</evidence>
<dbReference type="InterPro" id="IPR002492">
    <property type="entry name" value="Transposase_Tc1-like"/>
</dbReference>
<dbReference type="InterPro" id="IPR052338">
    <property type="entry name" value="Transposase_5"/>
</dbReference>
<organism evidence="4 5">
    <name type="scientific">Euphydryas editha</name>
    <name type="common">Edith's checkerspot</name>
    <dbReference type="NCBI Taxonomy" id="104508"/>
    <lineage>
        <taxon>Eukaryota</taxon>
        <taxon>Metazoa</taxon>
        <taxon>Ecdysozoa</taxon>
        <taxon>Arthropoda</taxon>
        <taxon>Hexapoda</taxon>
        <taxon>Insecta</taxon>
        <taxon>Pterygota</taxon>
        <taxon>Neoptera</taxon>
        <taxon>Endopterygota</taxon>
        <taxon>Lepidoptera</taxon>
        <taxon>Glossata</taxon>
        <taxon>Ditrysia</taxon>
        <taxon>Papilionoidea</taxon>
        <taxon>Nymphalidae</taxon>
        <taxon>Nymphalinae</taxon>
        <taxon>Euphydryas</taxon>
    </lineage>
</organism>
<reference evidence="4" key="1">
    <citation type="submission" date="2022-03" db="EMBL/GenBank/DDBJ databases">
        <authorList>
            <person name="Tunstrom K."/>
        </authorList>
    </citation>
    <scope>NUCLEOTIDE SEQUENCE</scope>
</reference>
<dbReference type="InterPro" id="IPR009057">
    <property type="entry name" value="Homeodomain-like_sf"/>
</dbReference>
<comment type="caution">
    <text evidence="4">The sequence shown here is derived from an EMBL/GenBank/DDBJ whole genome shotgun (WGS) entry which is preliminary data.</text>
</comment>
<dbReference type="GO" id="GO:0006313">
    <property type="term" value="P:DNA transposition"/>
    <property type="evidence" value="ECO:0007669"/>
    <property type="project" value="InterPro"/>
</dbReference>
<dbReference type="InterPro" id="IPR047655">
    <property type="entry name" value="Transpos_IS630-like"/>
</dbReference>
<protein>
    <recommendedName>
        <fullName evidence="6">Transposase</fullName>
    </recommendedName>
</protein>
<dbReference type="GO" id="GO:0015074">
    <property type="term" value="P:DNA integration"/>
    <property type="evidence" value="ECO:0007669"/>
    <property type="project" value="InterPro"/>
</dbReference>
<dbReference type="InterPro" id="IPR036397">
    <property type="entry name" value="RNaseH_sf"/>
</dbReference>
<evidence type="ECO:0000259" key="2">
    <source>
        <dbReference type="Pfam" id="PF01498"/>
    </source>
</evidence>
<feature type="domain" description="Tc1-like transposase DDE" evidence="3">
    <location>
        <begin position="145"/>
        <end position="299"/>
    </location>
</feature>
<dbReference type="InterPro" id="IPR038717">
    <property type="entry name" value="Tc1-like_DDE_dom"/>
</dbReference>
<proteinExistence type="predicted"/>
<dbReference type="Gene3D" id="1.10.10.60">
    <property type="entry name" value="Homeodomain-like"/>
    <property type="match status" value="1"/>
</dbReference>
<accession>A0AAU9V8H4</accession>
<dbReference type="PANTHER" id="PTHR23022">
    <property type="entry name" value="TRANSPOSABLE ELEMENT-RELATED"/>
    <property type="match status" value="1"/>
</dbReference>
<dbReference type="Pfam" id="PF13358">
    <property type="entry name" value="DDE_3"/>
    <property type="match status" value="1"/>
</dbReference>
<dbReference type="GO" id="GO:0005634">
    <property type="term" value="C:nucleus"/>
    <property type="evidence" value="ECO:0007669"/>
    <property type="project" value="UniProtKB-SubCell"/>
</dbReference>
<dbReference type="Gene3D" id="3.30.420.10">
    <property type="entry name" value="Ribonuclease H-like superfamily/Ribonuclease H"/>
    <property type="match status" value="1"/>
</dbReference>
<keyword evidence="5" id="KW-1185">Reference proteome</keyword>
<dbReference type="Pfam" id="PF01498">
    <property type="entry name" value="HTH_Tnp_Tc3_2"/>
    <property type="match status" value="1"/>
</dbReference>
<feature type="domain" description="Transposase Tc1-like" evidence="2">
    <location>
        <begin position="65"/>
        <end position="137"/>
    </location>
</feature>